<evidence type="ECO:0000259" key="1">
    <source>
        <dbReference type="Pfam" id="PF01968"/>
    </source>
</evidence>
<dbReference type="InterPro" id="IPR049517">
    <property type="entry name" value="ACX-like_C"/>
</dbReference>
<feature type="domain" description="Acetophenone carboxylase-like C-terminal" evidence="3">
    <location>
        <begin position="541"/>
        <end position="683"/>
    </location>
</feature>
<sequence>MNAASQRIRLGADIGGTFTDIALECHGRMYSTKVLTNYAAPEQAILDGIAVVTAEAGIGVSALDIVIHGTTLATNALIERRGVRTALVTTEGFRDVIEMRTENRFEQYDLNLRLPAPLIPREDRFTVAGRIGAQGQELQPLDEAALEAIADRIAQGGFGAVAIGFIHSYMNPAHEERAREIIAARVKLPISISSEVSPQMREFERFNTVCANAYVRPQMEDYLGRLQVRLKEMGADCPVFMIHSGGGLISVETASQFPVRLVESGPAGGAIFAADVAERFGLDKVVSYDMGGTTAKICLIEDFAPKTARTFEVARTYRFAKGSGMPISIPVIEMIEIGAGGGSIAWVDAMGRIQTGPESAASEPGPACYQRGGDRPAITDADLVLGKLDPDNFAGGAIKLSVPNAKAAIDRDVGAKLRISAEPAAFGIVEVVDENMANAARVHAVENGKSISDNMMIAFGGAAPLHAARLCEKLGIDRCLVPPGAGVGSAIGFLRAPFGYEALASRVIRLSGFDPAEVNALLDGLKTTAEGFVRAGTSGTILREITAYMRYVGQGWEIPVMLPDRAFVSDDIALLRDSFRENYARFFGRAIDGLDGLEIEVVTFSVKAQDGRPAPERVALTLGTATTAPDTHRPVFDPAQGKMLTTAIVERASLSTGTRVPGPAIIVERETSTVVTSPFDVVMQADGSLLLIRKETVQ</sequence>
<dbReference type="Pfam" id="PF01968">
    <property type="entry name" value="Hydantoinase_A"/>
    <property type="match status" value="1"/>
</dbReference>
<dbReference type="Proteomes" id="UP000478740">
    <property type="component" value="Unassembled WGS sequence"/>
</dbReference>
<dbReference type="AlphaFoldDB" id="A0A6L6IWY6"/>
<dbReference type="InterPro" id="IPR045079">
    <property type="entry name" value="Oxoprolinase-like"/>
</dbReference>
<reference evidence="4 5" key="1">
    <citation type="submission" date="2019-11" db="EMBL/GenBank/DDBJ databases">
        <authorList>
            <person name="Dong K."/>
        </authorList>
    </citation>
    <scope>NUCLEOTIDE SEQUENCE [LARGE SCALE GENOMIC DNA]</scope>
    <source>
        <strain evidence="4 5">DK608</strain>
    </source>
</reference>
<dbReference type="GO" id="GO:0005829">
    <property type="term" value="C:cytosol"/>
    <property type="evidence" value="ECO:0007669"/>
    <property type="project" value="TreeGrafter"/>
</dbReference>
<dbReference type="GO" id="GO:0017168">
    <property type="term" value="F:5-oxoprolinase (ATP-hydrolyzing) activity"/>
    <property type="evidence" value="ECO:0007669"/>
    <property type="project" value="TreeGrafter"/>
</dbReference>
<feature type="domain" description="Hydantoinase A/oxoprolinase" evidence="1">
    <location>
        <begin position="205"/>
        <end position="497"/>
    </location>
</feature>
<dbReference type="PANTHER" id="PTHR11365:SF23">
    <property type="entry name" value="HYPOTHETICAL 5-OXOPROLINASE (EUROFUNG)-RELATED"/>
    <property type="match status" value="1"/>
</dbReference>
<feature type="domain" description="Hydantoinase/oxoprolinase N-terminal" evidence="2">
    <location>
        <begin position="9"/>
        <end position="183"/>
    </location>
</feature>
<name>A0A6L6IWY6_9RHOB</name>
<evidence type="ECO:0000259" key="3">
    <source>
        <dbReference type="Pfam" id="PF19278"/>
    </source>
</evidence>
<comment type="caution">
    <text evidence="4">The sequence shown here is derived from an EMBL/GenBank/DDBJ whole genome shotgun (WGS) entry which is preliminary data.</text>
</comment>
<gene>
    <name evidence="4" type="ORF">GL284_07655</name>
</gene>
<keyword evidence="5" id="KW-1185">Reference proteome</keyword>
<evidence type="ECO:0000313" key="5">
    <source>
        <dbReference type="Proteomes" id="UP000478740"/>
    </source>
</evidence>
<dbReference type="EMBL" id="WMII01000006">
    <property type="protein sequence ID" value="MTH64141.1"/>
    <property type="molecule type" value="Genomic_DNA"/>
</dbReference>
<organism evidence="4 5">
    <name type="scientific">Paracoccus shanxieyensis</name>
    <dbReference type="NCBI Taxonomy" id="2675752"/>
    <lineage>
        <taxon>Bacteria</taxon>
        <taxon>Pseudomonadati</taxon>
        <taxon>Pseudomonadota</taxon>
        <taxon>Alphaproteobacteria</taxon>
        <taxon>Rhodobacterales</taxon>
        <taxon>Paracoccaceae</taxon>
        <taxon>Paracoccus</taxon>
    </lineage>
</organism>
<dbReference type="InterPro" id="IPR008040">
    <property type="entry name" value="Hydant_A_N"/>
</dbReference>
<proteinExistence type="predicted"/>
<dbReference type="InterPro" id="IPR002821">
    <property type="entry name" value="Hydantoinase_A"/>
</dbReference>
<accession>A0A6L6IWY6</accession>
<dbReference type="Pfam" id="PF05378">
    <property type="entry name" value="Hydant_A_N"/>
    <property type="match status" value="1"/>
</dbReference>
<protein>
    <submittedName>
        <fullName evidence="4">Hydantoinase/oxoprolinase family protein</fullName>
    </submittedName>
</protein>
<evidence type="ECO:0000259" key="2">
    <source>
        <dbReference type="Pfam" id="PF05378"/>
    </source>
</evidence>
<dbReference type="RefSeq" id="WP_155044018.1">
    <property type="nucleotide sequence ID" value="NZ_WMIH01000006.1"/>
</dbReference>
<evidence type="ECO:0000313" key="4">
    <source>
        <dbReference type="EMBL" id="MTH64141.1"/>
    </source>
</evidence>
<dbReference type="PANTHER" id="PTHR11365">
    <property type="entry name" value="5-OXOPROLINASE RELATED"/>
    <property type="match status" value="1"/>
</dbReference>
<dbReference type="GO" id="GO:0006749">
    <property type="term" value="P:glutathione metabolic process"/>
    <property type="evidence" value="ECO:0007669"/>
    <property type="project" value="TreeGrafter"/>
</dbReference>
<dbReference type="Pfam" id="PF19278">
    <property type="entry name" value="Hydant_A_C"/>
    <property type="match status" value="1"/>
</dbReference>